<reference evidence="1" key="1">
    <citation type="submission" date="2016-10" db="EMBL/GenBank/DDBJ databases">
        <authorList>
            <person name="de Groot N.N."/>
        </authorList>
    </citation>
    <scope>NUCLEOTIDE SEQUENCE</scope>
</reference>
<dbReference type="EMBL" id="FPHV01000197">
    <property type="protein sequence ID" value="SFV82517.1"/>
    <property type="molecule type" value="Genomic_DNA"/>
</dbReference>
<accession>A0A1W1DMK0</accession>
<protein>
    <submittedName>
        <fullName evidence="1">Carbamoyl-phosphate synthase large chain</fullName>
        <ecNumber evidence="1">6.3.5.5</ecNumber>
    </submittedName>
</protein>
<dbReference type="AlphaFoldDB" id="A0A1W1DMK0"/>
<dbReference type="GO" id="GO:0004088">
    <property type="term" value="F:carbamoyl-phosphate synthase (glutamine-hydrolyzing) activity"/>
    <property type="evidence" value="ECO:0007669"/>
    <property type="project" value="UniProtKB-EC"/>
</dbReference>
<name>A0A1W1DMK0_9ZZZZ</name>
<sequence length="37" mass="4031">MVHKVPFTTTVAAAFAMLDGLSTHEEITVRTVQSLNN</sequence>
<dbReference type="EC" id="6.3.5.5" evidence="1"/>
<proteinExistence type="predicted"/>
<evidence type="ECO:0000313" key="1">
    <source>
        <dbReference type="EMBL" id="SFV82517.1"/>
    </source>
</evidence>
<organism evidence="1">
    <name type="scientific">hydrothermal vent metagenome</name>
    <dbReference type="NCBI Taxonomy" id="652676"/>
    <lineage>
        <taxon>unclassified sequences</taxon>
        <taxon>metagenomes</taxon>
        <taxon>ecological metagenomes</taxon>
    </lineage>
</organism>
<keyword evidence="1" id="KW-0436">Ligase</keyword>
<gene>
    <name evidence="1" type="ORF">MNB_SUP05-6-713</name>
</gene>